<dbReference type="FunFam" id="3.30.360.10:FF:000005">
    <property type="entry name" value="Homoserine dehydrogenase"/>
    <property type="match status" value="1"/>
</dbReference>
<keyword evidence="8 16" id="KW-0791">Threonine biosynthesis</keyword>
<evidence type="ECO:0000256" key="12">
    <source>
        <dbReference type="ARBA" id="ARBA00023027"/>
    </source>
</evidence>
<evidence type="ECO:0000256" key="16">
    <source>
        <dbReference type="RuleBase" id="RU000579"/>
    </source>
</evidence>
<gene>
    <name evidence="19" type="ORF">MBAV_002666</name>
</gene>
<feature type="binding site" evidence="15">
    <location>
        <position position="188"/>
    </location>
    <ligand>
        <name>L-homoserine</name>
        <dbReference type="ChEBI" id="CHEBI:57476"/>
    </ligand>
</feature>
<evidence type="ECO:0000256" key="2">
    <source>
        <dbReference type="ARBA" id="ARBA00005056"/>
    </source>
</evidence>
<evidence type="ECO:0000256" key="7">
    <source>
        <dbReference type="ARBA" id="ARBA00022605"/>
    </source>
</evidence>
<accession>A0A0F3GTF4</accession>
<feature type="binding site" evidence="15">
    <location>
        <position position="103"/>
    </location>
    <ligand>
        <name>NADPH</name>
        <dbReference type="ChEBI" id="CHEBI:57783"/>
    </ligand>
</feature>
<keyword evidence="12" id="KW-0520">NAD</keyword>
<dbReference type="Gene3D" id="3.40.50.720">
    <property type="entry name" value="NAD(P)-binding Rossmann-like Domain"/>
    <property type="match status" value="1"/>
</dbReference>
<evidence type="ECO:0000313" key="19">
    <source>
        <dbReference type="EMBL" id="KJU85141.1"/>
    </source>
</evidence>
<dbReference type="PANTHER" id="PTHR43331:SF1">
    <property type="entry name" value="HOMOSERINE DEHYDROGENASE"/>
    <property type="match status" value="1"/>
</dbReference>
<evidence type="ECO:0000256" key="13">
    <source>
        <dbReference type="ARBA" id="ARBA00023167"/>
    </source>
</evidence>
<dbReference type="Pfam" id="PF01842">
    <property type="entry name" value="ACT"/>
    <property type="match status" value="1"/>
</dbReference>
<evidence type="ECO:0000256" key="1">
    <source>
        <dbReference type="ARBA" id="ARBA00001920"/>
    </source>
</evidence>
<dbReference type="EC" id="1.1.1.3" evidence="5 16"/>
<dbReference type="InterPro" id="IPR016204">
    <property type="entry name" value="HDH"/>
</dbReference>
<evidence type="ECO:0000256" key="14">
    <source>
        <dbReference type="PIRSR" id="PIRSR000098-1"/>
    </source>
</evidence>
<dbReference type="SUPFAM" id="SSF55021">
    <property type="entry name" value="ACT-like"/>
    <property type="match status" value="1"/>
</dbReference>
<keyword evidence="20" id="KW-1185">Reference proteome</keyword>
<dbReference type="Gene3D" id="3.30.70.260">
    <property type="match status" value="1"/>
</dbReference>
<evidence type="ECO:0000313" key="20">
    <source>
        <dbReference type="Proteomes" id="UP000033423"/>
    </source>
</evidence>
<keyword evidence="7 16" id="KW-0028">Amino-acid biosynthesis</keyword>
<evidence type="ECO:0000259" key="18">
    <source>
        <dbReference type="PROSITE" id="PS51671"/>
    </source>
</evidence>
<keyword evidence="9" id="KW-0479">Metal-binding</keyword>
<dbReference type="NCBIfam" id="NF004976">
    <property type="entry name" value="PRK06349.1"/>
    <property type="match status" value="1"/>
</dbReference>
<evidence type="ECO:0000256" key="3">
    <source>
        <dbReference type="ARBA" id="ARBA00005062"/>
    </source>
</evidence>
<evidence type="ECO:0000256" key="15">
    <source>
        <dbReference type="PIRSR" id="PIRSR000098-2"/>
    </source>
</evidence>
<comment type="catalytic activity">
    <reaction evidence="16">
        <text>L-homoserine + NADP(+) = L-aspartate 4-semialdehyde + NADPH + H(+)</text>
        <dbReference type="Rhea" id="RHEA:15761"/>
        <dbReference type="ChEBI" id="CHEBI:15378"/>
        <dbReference type="ChEBI" id="CHEBI:57476"/>
        <dbReference type="ChEBI" id="CHEBI:57783"/>
        <dbReference type="ChEBI" id="CHEBI:58349"/>
        <dbReference type="ChEBI" id="CHEBI:537519"/>
        <dbReference type="EC" id="1.1.1.3"/>
    </reaction>
</comment>
<feature type="domain" description="ACT" evidence="18">
    <location>
        <begin position="344"/>
        <end position="419"/>
    </location>
</feature>
<dbReference type="GO" id="GO:0004412">
    <property type="term" value="F:homoserine dehydrogenase activity"/>
    <property type="evidence" value="ECO:0007669"/>
    <property type="project" value="UniProtKB-EC"/>
</dbReference>
<dbReference type="UniPathway" id="UPA00050">
    <property type="reaction ID" value="UER00063"/>
</dbReference>
<dbReference type="FunFam" id="3.40.50.720:FF:000062">
    <property type="entry name" value="Homoserine dehydrogenase"/>
    <property type="match status" value="1"/>
</dbReference>
<evidence type="ECO:0000256" key="10">
    <source>
        <dbReference type="ARBA" id="ARBA00022857"/>
    </source>
</evidence>
<evidence type="ECO:0000256" key="9">
    <source>
        <dbReference type="ARBA" id="ARBA00022723"/>
    </source>
</evidence>
<dbReference type="PROSITE" id="PS01042">
    <property type="entry name" value="HOMOSER_DHGENASE"/>
    <property type="match status" value="1"/>
</dbReference>
<comment type="caution">
    <text evidence="19">The sequence shown here is derived from an EMBL/GenBank/DDBJ whole genome shotgun (WGS) entry which is preliminary data.</text>
</comment>
<name>A0A0F3GTF4_9BACT</name>
<evidence type="ECO:0000256" key="11">
    <source>
        <dbReference type="ARBA" id="ARBA00023002"/>
    </source>
</evidence>
<dbReference type="GO" id="GO:0050661">
    <property type="term" value="F:NADP binding"/>
    <property type="evidence" value="ECO:0007669"/>
    <property type="project" value="InterPro"/>
</dbReference>
<comment type="cofactor">
    <cofactor evidence="1">
        <name>a metal cation</name>
        <dbReference type="ChEBI" id="CHEBI:25213"/>
    </cofactor>
</comment>
<feature type="active site" description="Proton donor" evidence="14">
    <location>
        <position position="203"/>
    </location>
</feature>
<dbReference type="InterPro" id="IPR019811">
    <property type="entry name" value="HDH_CS"/>
</dbReference>
<dbReference type="FunFam" id="3.30.70.260:FF:000030">
    <property type="entry name" value="Homoserine dehydrogenase"/>
    <property type="match status" value="1"/>
</dbReference>
<dbReference type="CDD" id="cd04881">
    <property type="entry name" value="ACT_HSDH-Hom"/>
    <property type="match status" value="1"/>
</dbReference>
<dbReference type="PIRSF" id="PIRSF000098">
    <property type="entry name" value="Homoser_dehydrog"/>
    <property type="match status" value="1"/>
</dbReference>
<dbReference type="InterPro" id="IPR005106">
    <property type="entry name" value="Asp/hSer_DH_NAD-bd"/>
</dbReference>
<dbReference type="SUPFAM" id="SSF55347">
    <property type="entry name" value="Glyceraldehyde-3-phosphate dehydrogenase-like, C-terminal domain"/>
    <property type="match status" value="1"/>
</dbReference>
<comment type="pathway">
    <text evidence="2 16">Amino-acid biosynthesis; L-threonine biosynthesis; L-threonine from L-aspartate: step 3/5.</text>
</comment>
<dbReference type="PATRIC" id="fig|29290.4.peg.3546"/>
<dbReference type="GO" id="GO:0046872">
    <property type="term" value="F:metal ion binding"/>
    <property type="evidence" value="ECO:0007669"/>
    <property type="project" value="UniProtKB-KW"/>
</dbReference>
<evidence type="ECO:0000256" key="17">
    <source>
        <dbReference type="RuleBase" id="RU004171"/>
    </source>
</evidence>
<keyword evidence="13 16" id="KW-0486">Methionine biosynthesis</keyword>
<dbReference type="InterPro" id="IPR002912">
    <property type="entry name" value="ACT_dom"/>
</dbReference>
<reference evidence="19 20" key="1">
    <citation type="submission" date="2015-02" db="EMBL/GenBank/DDBJ databases">
        <title>Single-cell genomics of uncultivated deep-branching MTB reveals a conserved set of magnetosome genes.</title>
        <authorList>
            <person name="Kolinko S."/>
            <person name="Richter M."/>
            <person name="Glockner F.O."/>
            <person name="Brachmann A."/>
            <person name="Schuler D."/>
        </authorList>
    </citation>
    <scope>NUCLEOTIDE SEQUENCE [LARGE SCALE GENOMIC DNA]</scope>
    <source>
        <strain evidence="19">TM-1</strain>
    </source>
</reference>
<evidence type="ECO:0000256" key="4">
    <source>
        <dbReference type="ARBA" id="ARBA00006753"/>
    </source>
</evidence>
<proteinExistence type="inferred from homology"/>
<dbReference type="Proteomes" id="UP000033423">
    <property type="component" value="Unassembled WGS sequence"/>
</dbReference>
<dbReference type="Gene3D" id="3.30.360.10">
    <property type="entry name" value="Dihydrodipicolinate Reductase, domain 2"/>
    <property type="match status" value="1"/>
</dbReference>
<dbReference type="SUPFAM" id="SSF51735">
    <property type="entry name" value="NAD(P)-binding Rossmann-fold domains"/>
    <property type="match status" value="1"/>
</dbReference>
<sequence>MTNVGIIGFGTVGSGTARILLQQGGLIKKRTGIEIKLKKIADLDITRDREVNIPPGVLTTDAYEIINDPDIDVVVELVGGFKPAKTFILDAIKQGKHIVTANKALLAQEGQELFSEALKHNKTIGFEAAVAGGIPIIKVLREGLAANNIVAIYGIINGTSNYILTKMTREGISFETALKEAQALGYAEANPAFDIEGIDTAHKLTLLSCLAYGIGLSYDKVHKEGITAITPLDIQFATELGYKIKLLAITKCVDGEIELRVHPTMIPEDYLLSQVDDVLNAVYVIGDAVGETMYYGRGAGDMPTGSAVVSDIIDIARGYHHTLRQDTASSFKIKDIRDVYSMYYFRFTALDKPGVLSKISGVLGDHDISISAVIQKERKAGAAIPLVVLTHKARERDVLDAVAKIDKLPVVADTTKFIRVEGKE</sequence>
<comment type="similarity">
    <text evidence="4 17">Belongs to the homoserine dehydrogenase family.</text>
</comment>
<evidence type="ECO:0000256" key="5">
    <source>
        <dbReference type="ARBA" id="ARBA00013213"/>
    </source>
</evidence>
<dbReference type="Pfam" id="PF03447">
    <property type="entry name" value="NAD_binding_3"/>
    <property type="match status" value="1"/>
</dbReference>
<keyword evidence="10 15" id="KW-0521">NADP</keyword>
<comment type="pathway">
    <text evidence="3 16">Amino-acid biosynthesis; L-methionine biosynthesis via de novo pathway; L-homoserine from L-aspartate: step 3/3.</text>
</comment>
<dbReference type="UniPathway" id="UPA00051">
    <property type="reaction ID" value="UER00465"/>
</dbReference>
<dbReference type="PANTHER" id="PTHR43331">
    <property type="entry name" value="HOMOSERINE DEHYDROGENASE"/>
    <property type="match status" value="1"/>
</dbReference>
<dbReference type="InterPro" id="IPR045865">
    <property type="entry name" value="ACT-like_dom_sf"/>
</dbReference>
<dbReference type="GO" id="GO:0009086">
    <property type="term" value="P:methionine biosynthetic process"/>
    <property type="evidence" value="ECO:0007669"/>
    <property type="project" value="UniProtKB-KW"/>
</dbReference>
<dbReference type="EMBL" id="LACI01001146">
    <property type="protein sequence ID" value="KJU85141.1"/>
    <property type="molecule type" value="Genomic_DNA"/>
</dbReference>
<keyword evidence="11 16" id="KW-0560">Oxidoreductase</keyword>
<evidence type="ECO:0000256" key="6">
    <source>
        <dbReference type="ARBA" id="ARBA00013376"/>
    </source>
</evidence>
<dbReference type="PROSITE" id="PS51671">
    <property type="entry name" value="ACT"/>
    <property type="match status" value="1"/>
</dbReference>
<dbReference type="AlphaFoldDB" id="A0A0F3GTF4"/>
<organism evidence="19 20">
    <name type="scientific">Candidatus Magnetobacterium bavaricum</name>
    <dbReference type="NCBI Taxonomy" id="29290"/>
    <lineage>
        <taxon>Bacteria</taxon>
        <taxon>Pseudomonadati</taxon>
        <taxon>Nitrospirota</taxon>
        <taxon>Thermodesulfovibrionia</taxon>
        <taxon>Thermodesulfovibrionales</taxon>
        <taxon>Candidatus Magnetobacteriaceae</taxon>
        <taxon>Candidatus Magnetobacterium</taxon>
    </lineage>
</organism>
<evidence type="ECO:0000256" key="8">
    <source>
        <dbReference type="ARBA" id="ARBA00022697"/>
    </source>
</evidence>
<protein>
    <recommendedName>
        <fullName evidence="6 16">Homoserine dehydrogenase</fullName>
        <ecNumber evidence="5 16">1.1.1.3</ecNumber>
    </recommendedName>
</protein>
<dbReference type="InterPro" id="IPR036291">
    <property type="entry name" value="NAD(P)-bd_dom_sf"/>
</dbReference>
<dbReference type="GO" id="GO:0009088">
    <property type="term" value="P:threonine biosynthetic process"/>
    <property type="evidence" value="ECO:0007669"/>
    <property type="project" value="UniProtKB-UniPathway"/>
</dbReference>
<feature type="binding site" evidence="15">
    <location>
        <begin position="7"/>
        <end position="14"/>
    </location>
    <ligand>
        <name>NADP(+)</name>
        <dbReference type="ChEBI" id="CHEBI:58349"/>
    </ligand>
</feature>
<dbReference type="InterPro" id="IPR001342">
    <property type="entry name" value="HDH_cat"/>
</dbReference>
<dbReference type="Pfam" id="PF00742">
    <property type="entry name" value="Homoserine_dh"/>
    <property type="match status" value="1"/>
</dbReference>